<comment type="catalytic activity">
    <reaction evidence="1">
        <text>ATP + H2O = ADP + phosphate + H(+)</text>
        <dbReference type="Rhea" id="RHEA:13065"/>
        <dbReference type="ChEBI" id="CHEBI:15377"/>
        <dbReference type="ChEBI" id="CHEBI:15378"/>
        <dbReference type="ChEBI" id="CHEBI:30616"/>
        <dbReference type="ChEBI" id="CHEBI:43474"/>
        <dbReference type="ChEBI" id="CHEBI:456216"/>
    </reaction>
</comment>
<dbReference type="EMBL" id="LSRS01000001">
    <property type="protein sequence ID" value="KAF1086463.1"/>
    <property type="molecule type" value="Genomic_DNA"/>
</dbReference>
<dbReference type="OrthoDB" id="9761464at2"/>
<dbReference type="GO" id="GO:0030435">
    <property type="term" value="P:sporulation resulting in formation of a cellular spore"/>
    <property type="evidence" value="ECO:0007669"/>
    <property type="project" value="UniProtKB-KW"/>
</dbReference>
<dbReference type="InterPro" id="IPR046841">
    <property type="entry name" value="SpoIVA_middle"/>
</dbReference>
<keyword evidence="1" id="KW-0749">Sporulation</keyword>
<dbReference type="Proteomes" id="UP000798488">
    <property type="component" value="Unassembled WGS sequence"/>
</dbReference>
<evidence type="ECO:0000313" key="5">
    <source>
        <dbReference type="EMBL" id="KAF1086463.1"/>
    </source>
</evidence>
<dbReference type="InterPro" id="IPR027417">
    <property type="entry name" value="P-loop_NTPase"/>
</dbReference>
<dbReference type="Gene3D" id="3.40.50.300">
    <property type="entry name" value="P-loop containing nucleotide triphosphate hydrolases"/>
    <property type="match status" value="1"/>
</dbReference>
<dbReference type="GO" id="GO:0016887">
    <property type="term" value="F:ATP hydrolysis activity"/>
    <property type="evidence" value="ECO:0007669"/>
    <property type="project" value="InterPro"/>
</dbReference>
<evidence type="ECO:0000259" key="3">
    <source>
        <dbReference type="Pfam" id="PF20438"/>
    </source>
</evidence>
<dbReference type="Pfam" id="PF20438">
    <property type="entry name" value="SpoIVA_middle"/>
    <property type="match status" value="1"/>
</dbReference>
<evidence type="ECO:0000256" key="1">
    <source>
        <dbReference type="PIRNR" id="PIRNR007466"/>
    </source>
</evidence>
<keyword evidence="1" id="KW-0547">Nucleotide-binding</keyword>
<evidence type="ECO:0000313" key="6">
    <source>
        <dbReference type="Proteomes" id="UP000798488"/>
    </source>
</evidence>
<dbReference type="GO" id="GO:0005524">
    <property type="term" value="F:ATP binding"/>
    <property type="evidence" value="ECO:0007669"/>
    <property type="project" value="UniProtKB-KW"/>
</dbReference>
<dbReference type="Pfam" id="PF20439">
    <property type="entry name" value="SpoIVA_C"/>
    <property type="match status" value="1"/>
</dbReference>
<dbReference type="Pfam" id="PF09547">
    <property type="entry name" value="SpoIVA_ATPase"/>
    <property type="match status" value="1"/>
</dbReference>
<dbReference type="EC" id="3.6.1.-" evidence="1"/>
<dbReference type="InterPro" id="IPR014201">
    <property type="entry name" value="Spore_IV_A"/>
</dbReference>
<name>A0A9D2WSU3_9FIRM</name>
<dbReference type="InterPro" id="IPR046842">
    <property type="entry name" value="SpoIVA_ATPase"/>
</dbReference>
<evidence type="ECO:0000259" key="2">
    <source>
        <dbReference type="Pfam" id="PF09547"/>
    </source>
</evidence>
<dbReference type="PIRSF" id="PIRSF007466">
    <property type="entry name" value="SpoIVA"/>
    <property type="match status" value="1"/>
</dbReference>
<keyword evidence="1" id="KW-0067">ATP-binding</keyword>
<feature type="domain" description="Sporulation stage IV protein A C-terminal" evidence="4">
    <location>
        <begin position="418"/>
        <end position="493"/>
    </location>
</feature>
<gene>
    <name evidence="5" type="primary">spoIVA</name>
    <name evidence="5" type="ORF">SPSYN_00182</name>
</gene>
<dbReference type="NCBIfam" id="TIGR02836">
    <property type="entry name" value="spore_IV_A"/>
    <property type="match status" value="1"/>
</dbReference>
<organism evidence="5 6">
    <name type="scientific">Sporotomaculum syntrophicum</name>
    <dbReference type="NCBI Taxonomy" id="182264"/>
    <lineage>
        <taxon>Bacteria</taxon>
        <taxon>Bacillati</taxon>
        <taxon>Bacillota</taxon>
        <taxon>Clostridia</taxon>
        <taxon>Eubacteriales</taxon>
        <taxon>Desulfallaceae</taxon>
        <taxon>Sporotomaculum</taxon>
    </lineage>
</organism>
<dbReference type="SUPFAM" id="SSF52540">
    <property type="entry name" value="P-loop containing nucleoside triphosphate hydrolases"/>
    <property type="match status" value="1"/>
</dbReference>
<dbReference type="InterPro" id="IPR046840">
    <property type="entry name" value="SpoIVA_C"/>
</dbReference>
<keyword evidence="1 5" id="KW-0378">Hydrolase</keyword>
<comment type="function">
    <text evidence="1">ATPase. Has a role at an early stage in the morphogenesis of the spore coat.</text>
</comment>
<protein>
    <recommendedName>
        <fullName evidence="1">Stage IV sporulation protein A</fullName>
        <ecNumber evidence="1">3.6.1.-</ecNumber>
    </recommendedName>
    <alternativeName>
        <fullName evidence="1">Coat morphogenetic protein SpoIVA</fullName>
    </alternativeName>
</protein>
<accession>A0A9D2WSU3</accession>
<dbReference type="GO" id="GO:0005737">
    <property type="term" value="C:cytoplasm"/>
    <property type="evidence" value="ECO:0007669"/>
    <property type="project" value="UniProtKB-SubCell"/>
</dbReference>
<dbReference type="AlphaFoldDB" id="A0A9D2WSU3"/>
<feature type="domain" description="Stage IV sporulation protein A middle" evidence="3">
    <location>
        <begin position="239"/>
        <end position="417"/>
    </location>
</feature>
<dbReference type="RefSeq" id="WP_161820620.1">
    <property type="nucleotide sequence ID" value="NZ_LSRS01000001.1"/>
</dbReference>
<keyword evidence="1" id="KW-0963">Cytoplasm</keyword>
<evidence type="ECO:0000259" key="4">
    <source>
        <dbReference type="Pfam" id="PF20439"/>
    </source>
</evidence>
<reference evidence="5" key="1">
    <citation type="submission" date="2016-02" db="EMBL/GenBank/DDBJ databases">
        <title>Draft Genome Sequence of Sporotomaculum syntrophicum Strain FB, a Syntrophic Benzoate Degrader.</title>
        <authorList>
            <person name="Nobu M.K."/>
            <person name="Narihiro T."/>
            <person name="Qiu Y.-L."/>
            <person name="Ohashi A."/>
            <person name="Liu W.-T."/>
            <person name="Yuji S."/>
        </authorList>
    </citation>
    <scope>NUCLEOTIDE SEQUENCE</scope>
    <source>
        <strain evidence="5">FB</strain>
    </source>
</reference>
<comment type="subcellular location">
    <subcellularLocation>
        <location evidence="1">Cytoplasm</location>
    </subcellularLocation>
</comment>
<comment type="caution">
    <text evidence="5">The sequence shown here is derived from an EMBL/GenBank/DDBJ whole genome shotgun (WGS) entry which is preliminary data.</text>
</comment>
<feature type="domain" description="Stage IV sporulation protein A ATPase" evidence="2">
    <location>
        <begin position="1"/>
        <end position="238"/>
    </location>
</feature>
<sequence length="493" mass="55990">MEKLDIFRDIAERTEGDIYLGVSGGVRTGKSTFIKRFMDLMVLPNIENEYERERAKDELPQSGSGKTIMTTEPKFVPNEAVEMEISPNLKVRVRLVDCVGYRVEGALGYEDEEGNPRLVITPWFDEPVTFEEAAETGTRKVISEHSTIGLVITTDGTTTDIPRENFIPAEERVVQELKEINRPFIVVLNTTTPESEDTIQLADELSEKYDVPVLPVNCAEMLQPDIMLIMEKALFEFPVNEVSIAMPLWVEDLEQKHWLRQKFDTAVQETVQQVRRLRDIDGAVEKLSDYDMVQKVSLNNLDLGTGTAAIEISSKPELFYRVLSEETGFQLEGDHQLFRLVKELAKDKREYDKVAPALMELKETGYGMVTPGIDDMQLDEPELIRQGNRFGIKLRASAPSIHMIQANISTEITPIIGTEKQGEDMVRYMLNEFEENPQKIWQSEIFGKSVSDLVREGIQNKLQRMPENAQTKLQETVRRIVNEGSGGLICIII</sequence>
<proteinExistence type="predicted"/>
<keyword evidence="6" id="KW-1185">Reference proteome</keyword>